<proteinExistence type="predicted"/>
<evidence type="ECO:0008006" key="2">
    <source>
        <dbReference type="Google" id="ProtNLM"/>
    </source>
</evidence>
<dbReference type="EMBL" id="MN740506">
    <property type="protein sequence ID" value="QHU30393.1"/>
    <property type="molecule type" value="Genomic_DNA"/>
</dbReference>
<sequence length="325" mass="37441">MTTATIKARFPDIELSYGGLLHKKVHCDMYQVLPKGKKCILWYTYNETENICYMLSFGRSGNISHITKVHTSFSDSLCYGKGTIISGVILNTNNISCFTILDIHYYKGQNISSSRYVNKYGFISNLLSNEINNNVFLKQQIIVASPVLVSSFKEAITHARSLPYEVYGISCIQLSNSRCKGVIQYTDKSDPIAYFRIKAQLRCDIYSLFVADDKKSHGVAAITDYKSSVMMNSLFRNIKENRNLDFLEESDDEEEFENISEDKYVDLKKSYIMKCVFVPRFRKWKPIEVIKNGRTSSKNDIIMLEKKSQDNIYVKQSSSRRFRKS</sequence>
<organism evidence="1">
    <name type="scientific">viral metagenome</name>
    <dbReference type="NCBI Taxonomy" id="1070528"/>
    <lineage>
        <taxon>unclassified sequences</taxon>
        <taxon>metagenomes</taxon>
        <taxon>organismal metagenomes</taxon>
    </lineage>
</organism>
<name>A0A6C0LIN1_9ZZZZ</name>
<evidence type="ECO:0000313" key="1">
    <source>
        <dbReference type="EMBL" id="QHU30393.1"/>
    </source>
</evidence>
<reference evidence="1" key="1">
    <citation type="journal article" date="2020" name="Nature">
        <title>Giant virus diversity and host interactions through global metagenomics.</title>
        <authorList>
            <person name="Schulz F."/>
            <person name="Roux S."/>
            <person name="Paez-Espino D."/>
            <person name="Jungbluth S."/>
            <person name="Walsh D.A."/>
            <person name="Denef V.J."/>
            <person name="McMahon K.D."/>
            <person name="Konstantinidis K.T."/>
            <person name="Eloe-Fadrosh E.A."/>
            <person name="Kyrpides N.C."/>
            <person name="Woyke T."/>
        </authorList>
    </citation>
    <scope>NUCLEOTIDE SEQUENCE</scope>
    <source>
        <strain evidence="1">GVMAG-M-3300027833-11</strain>
    </source>
</reference>
<accession>A0A6C0LIN1</accession>
<protein>
    <recommendedName>
        <fullName evidence="2">mRNA capping enzyme adenylation domain-containing protein</fullName>
    </recommendedName>
</protein>
<dbReference type="AlphaFoldDB" id="A0A6C0LIN1"/>
<dbReference type="Gene3D" id="3.30.470.30">
    <property type="entry name" value="DNA ligase/mRNA capping enzyme"/>
    <property type="match status" value="1"/>
</dbReference>